<organism evidence="1 2">
    <name type="scientific">Haloferax sulfurifontis</name>
    <dbReference type="NCBI Taxonomy" id="255616"/>
    <lineage>
        <taxon>Archaea</taxon>
        <taxon>Methanobacteriati</taxon>
        <taxon>Methanobacteriota</taxon>
        <taxon>Stenosarchaea group</taxon>
        <taxon>Halobacteria</taxon>
        <taxon>Halobacteriales</taxon>
        <taxon>Haloferacaceae</taxon>
        <taxon>Haloferax</taxon>
    </lineage>
</organism>
<dbReference type="EMBL" id="BMCI01000011">
    <property type="protein sequence ID" value="GGC72707.1"/>
    <property type="molecule type" value="Genomic_DNA"/>
</dbReference>
<protein>
    <submittedName>
        <fullName evidence="1">Uncharacterized protein</fullName>
    </submittedName>
</protein>
<dbReference type="Proteomes" id="UP000646833">
    <property type="component" value="Unassembled WGS sequence"/>
</dbReference>
<accession>A0A830EDK9</accession>
<dbReference type="RefSeq" id="WP_152420696.1">
    <property type="nucleotide sequence ID" value="NZ_BMCI01000011.1"/>
</dbReference>
<evidence type="ECO:0000313" key="2">
    <source>
        <dbReference type="Proteomes" id="UP000646833"/>
    </source>
</evidence>
<evidence type="ECO:0000313" key="1">
    <source>
        <dbReference type="EMBL" id="GGC72707.1"/>
    </source>
</evidence>
<reference evidence="1" key="1">
    <citation type="journal article" date="2014" name="Int. J. Syst. Evol. Microbiol.">
        <title>Complete genome sequence of Corynebacterium casei LMG S-19264T (=DSM 44701T), isolated from a smear-ripened cheese.</title>
        <authorList>
            <consortium name="US DOE Joint Genome Institute (JGI-PGF)"/>
            <person name="Walter F."/>
            <person name="Albersmeier A."/>
            <person name="Kalinowski J."/>
            <person name="Ruckert C."/>
        </authorList>
    </citation>
    <scope>NUCLEOTIDE SEQUENCE</scope>
    <source>
        <strain evidence="1">CCM 7217</strain>
    </source>
</reference>
<proteinExistence type="predicted"/>
<gene>
    <name evidence="1" type="ORF">GCM10007209_38340</name>
</gene>
<comment type="caution">
    <text evidence="1">The sequence shown here is derived from an EMBL/GenBank/DDBJ whole genome shotgun (WGS) entry which is preliminary data.</text>
</comment>
<sequence>MTHDPPHEFDFDEFDHDPVWCTGCGLPVALSMNRSDQQPVRYECRCYTLSPAEAPPDEWKNATA</sequence>
<dbReference type="AlphaFoldDB" id="A0A830EDK9"/>
<reference evidence="1" key="2">
    <citation type="submission" date="2020-09" db="EMBL/GenBank/DDBJ databases">
        <authorList>
            <person name="Sun Q."/>
            <person name="Sedlacek I."/>
        </authorList>
    </citation>
    <scope>NUCLEOTIDE SEQUENCE</scope>
    <source>
        <strain evidence="1">CCM 7217</strain>
    </source>
</reference>
<name>A0A830EDK9_9EURY</name>